<feature type="domain" description="EF-hand" evidence="3">
    <location>
        <begin position="86"/>
        <end position="121"/>
    </location>
</feature>
<feature type="non-terminal residue" evidence="4">
    <location>
        <position position="1"/>
    </location>
</feature>
<name>A0A146KEK7_9EUKA</name>
<feature type="domain" description="EF-hand" evidence="3">
    <location>
        <begin position="7"/>
        <end position="42"/>
    </location>
</feature>
<reference evidence="4" key="1">
    <citation type="submission" date="2015-07" db="EMBL/GenBank/DDBJ databases">
        <title>Adaptation to a free-living lifestyle via gene acquisitions in the diplomonad Trepomonas sp. PC1.</title>
        <authorList>
            <person name="Xu F."/>
            <person name="Jerlstrom-Hultqvist J."/>
            <person name="Kolisko M."/>
            <person name="Simpson A.G.B."/>
            <person name="Roger A.J."/>
            <person name="Svard S.G."/>
            <person name="Andersson J.O."/>
        </authorList>
    </citation>
    <scope>NUCLEOTIDE SEQUENCE</scope>
    <source>
        <strain evidence="4">PC1</strain>
    </source>
</reference>
<dbReference type="InterPro" id="IPR018247">
    <property type="entry name" value="EF_Hand_1_Ca_BS"/>
</dbReference>
<proteinExistence type="predicted"/>
<dbReference type="AlphaFoldDB" id="A0A146KEK7"/>
<gene>
    <name evidence="4" type="ORF">TPC1_13373</name>
</gene>
<dbReference type="GO" id="GO:0005509">
    <property type="term" value="F:calcium ion binding"/>
    <property type="evidence" value="ECO:0007669"/>
    <property type="project" value="InterPro"/>
</dbReference>
<dbReference type="Gene3D" id="1.10.238.10">
    <property type="entry name" value="EF-hand"/>
    <property type="match status" value="2"/>
</dbReference>
<dbReference type="Pfam" id="PF13202">
    <property type="entry name" value="EF-hand_5"/>
    <property type="match status" value="1"/>
</dbReference>
<dbReference type="Pfam" id="PF13499">
    <property type="entry name" value="EF-hand_7"/>
    <property type="match status" value="1"/>
</dbReference>
<feature type="domain" description="EF-hand" evidence="3">
    <location>
        <begin position="123"/>
        <end position="154"/>
    </location>
</feature>
<keyword evidence="1" id="KW-0677">Repeat</keyword>
<protein>
    <submittedName>
        <fullName evidence="4">EF-hand domain pair-containing protein</fullName>
    </submittedName>
</protein>
<evidence type="ECO:0000256" key="1">
    <source>
        <dbReference type="ARBA" id="ARBA00022737"/>
    </source>
</evidence>
<dbReference type="InterPro" id="IPR002048">
    <property type="entry name" value="EF_hand_dom"/>
</dbReference>
<dbReference type="InterPro" id="IPR050145">
    <property type="entry name" value="Centrin_CML-like"/>
</dbReference>
<dbReference type="PROSITE" id="PS50222">
    <property type="entry name" value="EF_HAND_2"/>
    <property type="match status" value="3"/>
</dbReference>
<organism evidence="4">
    <name type="scientific">Trepomonas sp. PC1</name>
    <dbReference type="NCBI Taxonomy" id="1076344"/>
    <lineage>
        <taxon>Eukaryota</taxon>
        <taxon>Metamonada</taxon>
        <taxon>Diplomonadida</taxon>
        <taxon>Hexamitidae</taxon>
        <taxon>Hexamitinae</taxon>
        <taxon>Trepomonas</taxon>
    </lineage>
</organism>
<dbReference type="EMBL" id="GDID01002511">
    <property type="protein sequence ID" value="JAP94095.1"/>
    <property type="molecule type" value="Transcribed_RNA"/>
</dbReference>
<dbReference type="SUPFAM" id="SSF47473">
    <property type="entry name" value="EF-hand"/>
    <property type="match status" value="1"/>
</dbReference>
<dbReference type="InterPro" id="IPR011992">
    <property type="entry name" value="EF-hand-dom_pair"/>
</dbReference>
<accession>A0A146KEK7</accession>
<dbReference type="PANTHER" id="PTHR23050">
    <property type="entry name" value="CALCIUM BINDING PROTEIN"/>
    <property type="match status" value="1"/>
</dbReference>
<evidence type="ECO:0000256" key="2">
    <source>
        <dbReference type="ARBA" id="ARBA00022837"/>
    </source>
</evidence>
<keyword evidence="2" id="KW-0106">Calcium</keyword>
<evidence type="ECO:0000259" key="3">
    <source>
        <dbReference type="PROSITE" id="PS50222"/>
    </source>
</evidence>
<dbReference type="PROSITE" id="PS00018">
    <property type="entry name" value="EF_HAND_1"/>
    <property type="match status" value="3"/>
</dbReference>
<evidence type="ECO:0000313" key="4">
    <source>
        <dbReference type="EMBL" id="JAP94095.1"/>
    </source>
</evidence>
<dbReference type="SMART" id="SM00054">
    <property type="entry name" value="EFh"/>
    <property type="match status" value="3"/>
</dbReference>
<sequence length="154" mass="17917">QDQQTKINVDDHQSLFEFIDSDHSGSISSKELLRGLAKLGIRTTNLQIQQIMNCFAGDDKLLQLDEFKVCFPLLQKERRFPALQQQNREKFLKLFQSVDTNGNGTLSRREVRKFSQQINVDYQKALKVFDEVDFDRTGTLDFNEFIFFMQGVGE</sequence>